<feature type="non-terminal residue" evidence="1">
    <location>
        <position position="1"/>
    </location>
</feature>
<proteinExistence type="predicted"/>
<dbReference type="Proteomes" id="UP000789572">
    <property type="component" value="Unassembled WGS sequence"/>
</dbReference>
<protein>
    <submittedName>
        <fullName evidence="1">7256_t:CDS:1</fullName>
    </submittedName>
</protein>
<keyword evidence="2" id="KW-1185">Reference proteome</keyword>
<gene>
    <name evidence="1" type="ORF">POCULU_LOCUS7432</name>
</gene>
<accession>A0A9N9CHB5</accession>
<reference evidence="1" key="1">
    <citation type="submission" date="2021-06" db="EMBL/GenBank/DDBJ databases">
        <authorList>
            <person name="Kallberg Y."/>
            <person name="Tangrot J."/>
            <person name="Rosling A."/>
        </authorList>
    </citation>
    <scope>NUCLEOTIDE SEQUENCE</scope>
    <source>
        <strain evidence="1">IA702</strain>
    </source>
</reference>
<sequence length="65" mass="7580">APSVHLWRSTVEDVIRWYKDARLNLLSLSCVAKALEKPKNEEKDNSRQDWYLMTDKNTAFALVTL</sequence>
<evidence type="ECO:0000313" key="1">
    <source>
        <dbReference type="EMBL" id="CAG8600384.1"/>
    </source>
</evidence>
<comment type="caution">
    <text evidence="1">The sequence shown here is derived from an EMBL/GenBank/DDBJ whole genome shotgun (WGS) entry which is preliminary data.</text>
</comment>
<dbReference type="AlphaFoldDB" id="A0A9N9CHB5"/>
<evidence type="ECO:0000313" key="2">
    <source>
        <dbReference type="Proteomes" id="UP000789572"/>
    </source>
</evidence>
<name>A0A9N9CHB5_9GLOM</name>
<dbReference type="EMBL" id="CAJVPJ010001687">
    <property type="protein sequence ID" value="CAG8600384.1"/>
    <property type="molecule type" value="Genomic_DNA"/>
</dbReference>
<organism evidence="1 2">
    <name type="scientific">Paraglomus occultum</name>
    <dbReference type="NCBI Taxonomy" id="144539"/>
    <lineage>
        <taxon>Eukaryota</taxon>
        <taxon>Fungi</taxon>
        <taxon>Fungi incertae sedis</taxon>
        <taxon>Mucoromycota</taxon>
        <taxon>Glomeromycotina</taxon>
        <taxon>Glomeromycetes</taxon>
        <taxon>Paraglomerales</taxon>
        <taxon>Paraglomeraceae</taxon>
        <taxon>Paraglomus</taxon>
    </lineage>
</organism>